<comment type="caution">
    <text evidence="11">The sequence shown here is derived from an EMBL/GenBank/DDBJ whole genome shotgun (WGS) entry which is preliminary data.</text>
</comment>
<keyword evidence="3" id="KW-0589">Pheromone response</keyword>
<dbReference type="GO" id="GO:0004934">
    <property type="term" value="F:mating-type alpha-factor pheromone receptor activity"/>
    <property type="evidence" value="ECO:0007669"/>
    <property type="project" value="InterPro"/>
</dbReference>
<evidence type="ECO:0000256" key="5">
    <source>
        <dbReference type="ARBA" id="ARBA00022989"/>
    </source>
</evidence>
<dbReference type="PANTHER" id="PTHR28097">
    <property type="entry name" value="PHEROMONE A FACTOR RECEPTOR"/>
    <property type="match status" value="1"/>
</dbReference>
<evidence type="ECO:0000256" key="6">
    <source>
        <dbReference type="ARBA" id="ARBA00023040"/>
    </source>
</evidence>
<keyword evidence="6" id="KW-0297">G-protein coupled receptor</keyword>
<dbReference type="AlphaFoldDB" id="A0A9P5JXK7"/>
<keyword evidence="12" id="KW-1185">Reference proteome</keyword>
<gene>
    <name evidence="11" type="ORF">DFH94DRAFT_816117</name>
</gene>
<dbReference type="GO" id="GO:0005886">
    <property type="term" value="C:plasma membrane"/>
    <property type="evidence" value="ECO:0007669"/>
    <property type="project" value="TreeGrafter"/>
</dbReference>
<keyword evidence="4 10" id="KW-0812">Transmembrane</keyword>
<dbReference type="Pfam" id="PF02076">
    <property type="entry name" value="STE3"/>
    <property type="match status" value="1"/>
</dbReference>
<evidence type="ECO:0000256" key="9">
    <source>
        <dbReference type="ARBA" id="ARBA00023224"/>
    </source>
</evidence>
<keyword evidence="7 10" id="KW-0472">Membrane</keyword>
<name>A0A9P5JXK7_9AGAM</name>
<feature type="transmembrane region" description="Helical" evidence="10">
    <location>
        <begin position="7"/>
        <end position="26"/>
    </location>
</feature>
<dbReference type="InterPro" id="IPR001499">
    <property type="entry name" value="GPCR_STE3"/>
</dbReference>
<sequence>MSAPPNELYTAFSFVGFVLCAIPLYWHLEAWNTGTCLYMIWTGLGCLIQGINSIVWNKNLINRAPVYCDISTRIQVALNVAIPACSLCINRRLYKIATVKVMTTTYTERRRAVIHDLLIGVGLPILQIIAQYVVSPNRYNIFEDFGPIFAIVLTPPSFILFYAWPVAIGTVSLFYCAMTIYTFYKHQRQFREIMSSSQGLSSGRYLRLMALSATEIFGTIPLGTYFIVSCAKAGVRPWEGWADTHRHYSEMFRWLIVACAFIFFAFFGFADEARQHYRRVYTSLASRIGHSTFTEHGSSHVTSSAHYVKSKGGVTFFVVTAGGNKRSSSVLFIGPPSTPSISVAGDLKPDFNIEQYSPSNSMESFTVESLDESRMQGQPTLPVVIMPAVPPPSVPPHLPDTTKSIMRAYSGVDAV</sequence>
<comment type="subcellular location">
    <subcellularLocation>
        <location evidence="1">Membrane</location>
        <topology evidence="1">Multi-pass membrane protein</topology>
    </subcellularLocation>
</comment>
<keyword evidence="9" id="KW-0807">Transducer</keyword>
<feature type="transmembrane region" description="Helical" evidence="10">
    <location>
        <begin position="205"/>
        <end position="228"/>
    </location>
</feature>
<feature type="transmembrane region" description="Helical" evidence="10">
    <location>
        <begin position="112"/>
        <end position="134"/>
    </location>
</feature>
<dbReference type="CDD" id="cd14966">
    <property type="entry name" value="7tmD_STE3"/>
    <property type="match status" value="1"/>
</dbReference>
<proteinExistence type="inferred from homology"/>
<accession>A0A9P5JXK7</accession>
<evidence type="ECO:0000256" key="4">
    <source>
        <dbReference type="ARBA" id="ARBA00022692"/>
    </source>
</evidence>
<keyword evidence="8" id="KW-0675">Receptor</keyword>
<dbReference type="PANTHER" id="PTHR28097:SF1">
    <property type="entry name" value="PHEROMONE A FACTOR RECEPTOR"/>
    <property type="match status" value="1"/>
</dbReference>
<evidence type="ECO:0000256" key="10">
    <source>
        <dbReference type="SAM" id="Phobius"/>
    </source>
</evidence>
<evidence type="ECO:0000313" key="11">
    <source>
        <dbReference type="EMBL" id="KAF8468690.1"/>
    </source>
</evidence>
<evidence type="ECO:0000256" key="1">
    <source>
        <dbReference type="ARBA" id="ARBA00004141"/>
    </source>
</evidence>
<reference evidence="11" key="2">
    <citation type="journal article" date="2020" name="Nat. Commun.">
        <title>Large-scale genome sequencing of mycorrhizal fungi provides insights into the early evolution of symbiotic traits.</title>
        <authorList>
            <person name="Miyauchi S."/>
            <person name="Kiss E."/>
            <person name="Kuo A."/>
            <person name="Drula E."/>
            <person name="Kohler A."/>
            <person name="Sanchez-Garcia M."/>
            <person name="Morin E."/>
            <person name="Andreopoulos B."/>
            <person name="Barry K.W."/>
            <person name="Bonito G."/>
            <person name="Buee M."/>
            <person name="Carver A."/>
            <person name="Chen C."/>
            <person name="Cichocki N."/>
            <person name="Clum A."/>
            <person name="Culley D."/>
            <person name="Crous P.W."/>
            <person name="Fauchery L."/>
            <person name="Girlanda M."/>
            <person name="Hayes R.D."/>
            <person name="Keri Z."/>
            <person name="LaButti K."/>
            <person name="Lipzen A."/>
            <person name="Lombard V."/>
            <person name="Magnuson J."/>
            <person name="Maillard F."/>
            <person name="Murat C."/>
            <person name="Nolan M."/>
            <person name="Ohm R.A."/>
            <person name="Pangilinan J."/>
            <person name="Pereira M.F."/>
            <person name="Perotto S."/>
            <person name="Peter M."/>
            <person name="Pfister S."/>
            <person name="Riley R."/>
            <person name="Sitrit Y."/>
            <person name="Stielow J.B."/>
            <person name="Szollosi G."/>
            <person name="Zifcakova L."/>
            <person name="Stursova M."/>
            <person name="Spatafora J.W."/>
            <person name="Tedersoo L."/>
            <person name="Vaario L.M."/>
            <person name="Yamada A."/>
            <person name="Yan M."/>
            <person name="Wang P."/>
            <person name="Xu J."/>
            <person name="Bruns T."/>
            <person name="Baldrian P."/>
            <person name="Vilgalys R."/>
            <person name="Dunand C."/>
            <person name="Henrissat B."/>
            <person name="Grigoriev I.V."/>
            <person name="Hibbett D."/>
            <person name="Nagy L.G."/>
            <person name="Martin F.M."/>
        </authorList>
    </citation>
    <scope>NUCLEOTIDE SEQUENCE</scope>
    <source>
        <strain evidence="11">Prilba</strain>
    </source>
</reference>
<dbReference type="Proteomes" id="UP000759537">
    <property type="component" value="Unassembled WGS sequence"/>
</dbReference>
<protein>
    <submittedName>
        <fullName evidence="11">STE3-domain-containing protein</fullName>
    </submittedName>
</protein>
<evidence type="ECO:0000256" key="3">
    <source>
        <dbReference type="ARBA" id="ARBA00022507"/>
    </source>
</evidence>
<dbReference type="PRINTS" id="PR00899">
    <property type="entry name" value="GPCRSTE3"/>
</dbReference>
<dbReference type="InterPro" id="IPR000481">
    <property type="entry name" value="GPCR_Pheromne_B_alpha_rcpt"/>
</dbReference>
<evidence type="ECO:0000313" key="12">
    <source>
        <dbReference type="Proteomes" id="UP000759537"/>
    </source>
</evidence>
<organism evidence="11 12">
    <name type="scientific">Russula ochroleuca</name>
    <dbReference type="NCBI Taxonomy" id="152965"/>
    <lineage>
        <taxon>Eukaryota</taxon>
        <taxon>Fungi</taxon>
        <taxon>Dikarya</taxon>
        <taxon>Basidiomycota</taxon>
        <taxon>Agaricomycotina</taxon>
        <taxon>Agaricomycetes</taxon>
        <taxon>Russulales</taxon>
        <taxon>Russulaceae</taxon>
        <taxon>Russula</taxon>
    </lineage>
</organism>
<feature type="transmembrane region" description="Helical" evidence="10">
    <location>
        <begin position="162"/>
        <end position="184"/>
    </location>
</feature>
<keyword evidence="5 10" id="KW-1133">Transmembrane helix</keyword>
<comment type="similarity">
    <text evidence="2">Belongs to the G-protein coupled receptor 4 family.</text>
</comment>
<feature type="transmembrane region" description="Helical" evidence="10">
    <location>
        <begin position="38"/>
        <end position="56"/>
    </location>
</feature>
<evidence type="ECO:0000256" key="7">
    <source>
        <dbReference type="ARBA" id="ARBA00023136"/>
    </source>
</evidence>
<dbReference type="GO" id="GO:0000750">
    <property type="term" value="P:pheromone-dependent signal transduction involved in conjugation with cellular fusion"/>
    <property type="evidence" value="ECO:0007669"/>
    <property type="project" value="TreeGrafter"/>
</dbReference>
<feature type="transmembrane region" description="Helical" evidence="10">
    <location>
        <begin position="251"/>
        <end position="270"/>
    </location>
</feature>
<evidence type="ECO:0000256" key="2">
    <source>
        <dbReference type="ARBA" id="ARBA00011085"/>
    </source>
</evidence>
<evidence type="ECO:0000256" key="8">
    <source>
        <dbReference type="ARBA" id="ARBA00023170"/>
    </source>
</evidence>
<dbReference type="PRINTS" id="PR00901">
    <property type="entry name" value="PHEROMONEBAR"/>
</dbReference>
<dbReference type="OrthoDB" id="2874149at2759"/>
<dbReference type="EMBL" id="WHVB01000030">
    <property type="protein sequence ID" value="KAF8468690.1"/>
    <property type="molecule type" value="Genomic_DNA"/>
</dbReference>
<reference evidence="11" key="1">
    <citation type="submission" date="2019-10" db="EMBL/GenBank/DDBJ databases">
        <authorList>
            <consortium name="DOE Joint Genome Institute"/>
            <person name="Kuo A."/>
            <person name="Miyauchi S."/>
            <person name="Kiss E."/>
            <person name="Drula E."/>
            <person name="Kohler A."/>
            <person name="Sanchez-Garcia M."/>
            <person name="Andreopoulos B."/>
            <person name="Barry K.W."/>
            <person name="Bonito G."/>
            <person name="Buee M."/>
            <person name="Carver A."/>
            <person name="Chen C."/>
            <person name="Cichocki N."/>
            <person name="Clum A."/>
            <person name="Culley D."/>
            <person name="Crous P.W."/>
            <person name="Fauchery L."/>
            <person name="Girlanda M."/>
            <person name="Hayes R."/>
            <person name="Keri Z."/>
            <person name="LaButti K."/>
            <person name="Lipzen A."/>
            <person name="Lombard V."/>
            <person name="Magnuson J."/>
            <person name="Maillard F."/>
            <person name="Morin E."/>
            <person name="Murat C."/>
            <person name="Nolan M."/>
            <person name="Ohm R."/>
            <person name="Pangilinan J."/>
            <person name="Pereira M."/>
            <person name="Perotto S."/>
            <person name="Peter M."/>
            <person name="Riley R."/>
            <person name="Sitrit Y."/>
            <person name="Stielow B."/>
            <person name="Szollosi G."/>
            <person name="Zifcakova L."/>
            <person name="Stursova M."/>
            <person name="Spatafora J.W."/>
            <person name="Tedersoo L."/>
            <person name="Vaario L.-M."/>
            <person name="Yamada A."/>
            <person name="Yan M."/>
            <person name="Wang P."/>
            <person name="Xu J."/>
            <person name="Bruns T."/>
            <person name="Baldrian P."/>
            <person name="Vilgalys R."/>
            <person name="Henrissat B."/>
            <person name="Grigoriev I.V."/>
            <person name="Hibbett D."/>
            <person name="Nagy L.G."/>
            <person name="Martin F.M."/>
        </authorList>
    </citation>
    <scope>NUCLEOTIDE SEQUENCE</scope>
    <source>
        <strain evidence="11">Prilba</strain>
    </source>
</reference>